<evidence type="ECO:0000256" key="1">
    <source>
        <dbReference type="SAM" id="MobiDB-lite"/>
    </source>
</evidence>
<dbReference type="EMBL" id="JBHUIM010000002">
    <property type="protein sequence ID" value="MFD2247781.1"/>
    <property type="molecule type" value="Genomic_DNA"/>
</dbReference>
<evidence type="ECO:0000259" key="2">
    <source>
        <dbReference type="Pfam" id="PF09557"/>
    </source>
</evidence>
<dbReference type="PANTHER" id="PTHR38463:SF1">
    <property type="entry name" value="STRESS RESPONSE PROTEIN YSNF"/>
    <property type="match status" value="1"/>
</dbReference>
<proteinExistence type="predicted"/>
<comment type="caution">
    <text evidence="3">The sequence shown here is derived from an EMBL/GenBank/DDBJ whole genome shotgun (WGS) entry which is preliminary data.</text>
</comment>
<protein>
    <submittedName>
        <fullName evidence="3">YsnF/AvaK domain-containing protein</fullName>
    </submittedName>
</protein>
<accession>A0ABW5CZC0</accession>
<dbReference type="InterPro" id="IPR052967">
    <property type="entry name" value="Stress_Response_Assoc"/>
</dbReference>
<reference evidence="4" key="1">
    <citation type="journal article" date="2019" name="Int. J. Syst. Evol. Microbiol.">
        <title>The Global Catalogue of Microorganisms (GCM) 10K type strain sequencing project: providing services to taxonomists for standard genome sequencing and annotation.</title>
        <authorList>
            <consortium name="The Broad Institute Genomics Platform"/>
            <consortium name="The Broad Institute Genome Sequencing Center for Infectious Disease"/>
            <person name="Wu L."/>
            <person name="Ma J."/>
        </authorList>
    </citation>
    <scope>NUCLEOTIDE SEQUENCE [LARGE SCALE GENOMIC DNA]</scope>
    <source>
        <strain evidence="4">CGMCC 4.1782</strain>
    </source>
</reference>
<dbReference type="PANTHER" id="PTHR38463">
    <property type="entry name" value="STRESS RESPONSE PROTEIN YSNF"/>
    <property type="match status" value="1"/>
</dbReference>
<organism evidence="3 4">
    <name type="scientific">Pontibacter ruber</name>
    <dbReference type="NCBI Taxonomy" id="1343895"/>
    <lineage>
        <taxon>Bacteria</taxon>
        <taxon>Pseudomonadati</taxon>
        <taxon>Bacteroidota</taxon>
        <taxon>Cytophagia</taxon>
        <taxon>Cytophagales</taxon>
        <taxon>Hymenobacteraceae</taxon>
        <taxon>Pontibacter</taxon>
    </lineage>
</organism>
<sequence length="191" mass="22115">MDKKNDKLRSEFDEKLNEGKPAGERVERDASHDYRSEETTAPAADRTVSDDYRREETRERPVERTTIPVVEEQVHVGKKTVETGRVRISKDVHEEEVTVDLPTVYEEADVQRVPVNKYVETPPPPIRYEGDKMIIPVIKEVLVVEKRILVVEELHVTKRITESHEAQQVTLRKETVNVNRFRSDESDSGRV</sequence>
<dbReference type="Proteomes" id="UP001597374">
    <property type="component" value="Unassembled WGS sequence"/>
</dbReference>
<feature type="region of interest" description="Disordered" evidence="1">
    <location>
        <begin position="1"/>
        <end position="63"/>
    </location>
</feature>
<name>A0ABW5CZC0_9BACT</name>
<dbReference type="RefSeq" id="WP_250430920.1">
    <property type="nucleotide sequence ID" value="NZ_JALPRR010000003.1"/>
</dbReference>
<evidence type="ECO:0000313" key="4">
    <source>
        <dbReference type="Proteomes" id="UP001597374"/>
    </source>
</evidence>
<feature type="domain" description="DUF2382" evidence="2">
    <location>
        <begin position="67"/>
        <end position="178"/>
    </location>
</feature>
<feature type="compositionally biased region" description="Basic and acidic residues" evidence="1">
    <location>
        <begin position="47"/>
        <end position="63"/>
    </location>
</feature>
<feature type="compositionally biased region" description="Basic and acidic residues" evidence="1">
    <location>
        <begin position="1"/>
        <end position="38"/>
    </location>
</feature>
<evidence type="ECO:0000313" key="3">
    <source>
        <dbReference type="EMBL" id="MFD2247781.1"/>
    </source>
</evidence>
<dbReference type="InterPro" id="IPR019060">
    <property type="entry name" value="DUF2382"/>
</dbReference>
<dbReference type="Pfam" id="PF09557">
    <property type="entry name" value="DUF2382"/>
    <property type="match status" value="1"/>
</dbReference>
<keyword evidence="4" id="KW-1185">Reference proteome</keyword>
<gene>
    <name evidence="3" type="ORF">ACFSKP_16060</name>
</gene>